<dbReference type="Pfam" id="PF01135">
    <property type="entry name" value="PCMT"/>
    <property type="match status" value="1"/>
</dbReference>
<protein>
    <recommendedName>
        <fullName evidence="2">Protein-L-isoaspartate O-methyltransferase</fullName>
    </recommendedName>
    <alternativeName>
        <fullName evidence="3">Protein L-isoaspartyl methyltransferase</fullName>
    </alternativeName>
</protein>
<dbReference type="GO" id="GO:0032259">
    <property type="term" value="P:methylation"/>
    <property type="evidence" value="ECO:0007669"/>
    <property type="project" value="UniProtKB-KW"/>
</dbReference>
<evidence type="ECO:0000256" key="1">
    <source>
        <dbReference type="ARBA" id="ARBA00005369"/>
    </source>
</evidence>
<dbReference type="KEGG" id="bcou:IC761_18470"/>
<accession>A0A7S9DCI7</accession>
<dbReference type="InterPro" id="IPR029063">
    <property type="entry name" value="SAM-dependent_MTases_sf"/>
</dbReference>
<keyword evidence="5" id="KW-0489">Methyltransferase</keyword>
<organism evidence="5 6">
    <name type="scientific">Bradyrhizobium commune</name>
    <dbReference type="NCBI Taxonomy" id="83627"/>
    <lineage>
        <taxon>Bacteria</taxon>
        <taxon>Pseudomonadati</taxon>
        <taxon>Pseudomonadota</taxon>
        <taxon>Alphaproteobacteria</taxon>
        <taxon>Hyphomicrobiales</taxon>
        <taxon>Nitrobacteraceae</taxon>
        <taxon>Bradyrhizobium</taxon>
    </lineage>
</organism>
<comment type="similarity">
    <text evidence="1">Belongs to the methyltransferase superfamily. L-isoaspartyl/D-aspartyl protein methyltransferase family.</text>
</comment>
<evidence type="ECO:0000313" key="5">
    <source>
        <dbReference type="EMBL" id="QPF95242.1"/>
    </source>
</evidence>
<dbReference type="CDD" id="cd02440">
    <property type="entry name" value="AdoMet_MTases"/>
    <property type="match status" value="1"/>
</dbReference>
<keyword evidence="6" id="KW-1185">Reference proteome</keyword>
<name>A0A7S9DCI7_9BRAD</name>
<keyword evidence="5" id="KW-0808">Transferase</keyword>
<evidence type="ECO:0000256" key="4">
    <source>
        <dbReference type="SAM" id="MobiDB-lite"/>
    </source>
</evidence>
<evidence type="ECO:0000256" key="2">
    <source>
        <dbReference type="ARBA" id="ARBA00013346"/>
    </source>
</evidence>
<evidence type="ECO:0000256" key="3">
    <source>
        <dbReference type="ARBA" id="ARBA00030757"/>
    </source>
</evidence>
<dbReference type="PANTHER" id="PTHR11579:SF18">
    <property type="entry name" value="PROTEIN-L-ISOASPARTATE O-METHYLTRANSFERASE"/>
    <property type="match status" value="1"/>
</dbReference>
<dbReference type="EMBL" id="CP061379">
    <property type="protein sequence ID" value="QPF95242.1"/>
    <property type="molecule type" value="Genomic_DNA"/>
</dbReference>
<dbReference type="Proteomes" id="UP000594621">
    <property type="component" value="Chromosome"/>
</dbReference>
<dbReference type="AlphaFoldDB" id="A0A7S9DCI7"/>
<gene>
    <name evidence="5" type="ORF">IC761_18470</name>
</gene>
<dbReference type="SUPFAM" id="SSF53335">
    <property type="entry name" value="S-adenosyl-L-methionine-dependent methyltransferases"/>
    <property type="match status" value="1"/>
</dbReference>
<dbReference type="GO" id="GO:0005737">
    <property type="term" value="C:cytoplasm"/>
    <property type="evidence" value="ECO:0007669"/>
    <property type="project" value="TreeGrafter"/>
</dbReference>
<sequence length="242" mass="25754">MDGSERNRAAQLKEQREKREKQEKAFATARQKMVDGQVRTNDVTDRRILDAMLTVPREVFVPASRQALAYLDLDLDVSEGTAKRFLLKAALTARLLQAAEIGEGDNVLVVGCATGYLAALTAKLARQVTATECDSALAAKAKDAFAAIGLTNVTCKAAACADGDPAAAPYDVIVLNGATEVTPEGLFGQLKEGGRLVGVSAESRPSRAMIVTRSHGEFGYRPLFDAAAPLLPGLERTAAFVF</sequence>
<proteinExistence type="inferred from homology"/>
<feature type="region of interest" description="Disordered" evidence="4">
    <location>
        <begin position="1"/>
        <end position="24"/>
    </location>
</feature>
<dbReference type="PANTHER" id="PTHR11579">
    <property type="entry name" value="PROTEIN-L-ISOASPARTATE O-METHYLTRANSFERASE"/>
    <property type="match status" value="1"/>
</dbReference>
<reference evidence="5 6" key="1">
    <citation type="submission" date="2020-09" db="EMBL/GenBank/DDBJ databases">
        <title>Complete genomes of bradyrhizobia occurring on native shrubby legumes in Australia.</title>
        <authorList>
            <person name="Lafay B."/>
        </authorList>
    </citation>
    <scope>NUCLEOTIDE SEQUENCE [LARGE SCALE GENOMIC DNA]</scope>
    <source>
        <strain evidence="5 6">BDV5040</strain>
    </source>
</reference>
<dbReference type="GO" id="GO:0004719">
    <property type="term" value="F:protein-L-isoaspartate (D-aspartate) O-methyltransferase activity"/>
    <property type="evidence" value="ECO:0007669"/>
    <property type="project" value="InterPro"/>
</dbReference>
<dbReference type="Gene3D" id="3.40.50.150">
    <property type="entry name" value="Vaccinia Virus protein VP39"/>
    <property type="match status" value="1"/>
</dbReference>
<dbReference type="InterPro" id="IPR000682">
    <property type="entry name" value="PCMT"/>
</dbReference>
<evidence type="ECO:0000313" key="6">
    <source>
        <dbReference type="Proteomes" id="UP000594621"/>
    </source>
</evidence>